<proteinExistence type="predicted"/>
<reference evidence="1 2" key="1">
    <citation type="submission" date="2020-10" db="EMBL/GenBank/DDBJ databases">
        <authorList>
            <person name="Castelo-Branco R."/>
            <person name="Eusebio N."/>
            <person name="Adriana R."/>
            <person name="Vieira A."/>
            <person name="Brugerolle De Fraissinette N."/>
            <person name="Rezende De Castro R."/>
            <person name="Schneider M.P."/>
            <person name="Vasconcelos V."/>
            <person name="Leao P.N."/>
        </authorList>
    </citation>
    <scope>NUCLEOTIDE SEQUENCE [LARGE SCALE GENOMIC DNA]</scope>
    <source>
        <strain evidence="1 2">LEGE 06226</strain>
    </source>
</reference>
<comment type="caution">
    <text evidence="1">The sequence shown here is derived from an EMBL/GenBank/DDBJ whole genome shotgun (WGS) entry which is preliminary data.</text>
</comment>
<dbReference type="RefSeq" id="WP_193871903.1">
    <property type="nucleotide sequence ID" value="NZ_JADEWU010000110.1"/>
</dbReference>
<organism evidence="1 2">
    <name type="scientific">Planktothrix mougeotii LEGE 06226</name>
    <dbReference type="NCBI Taxonomy" id="1828728"/>
    <lineage>
        <taxon>Bacteria</taxon>
        <taxon>Bacillati</taxon>
        <taxon>Cyanobacteriota</taxon>
        <taxon>Cyanophyceae</taxon>
        <taxon>Oscillatoriophycideae</taxon>
        <taxon>Oscillatoriales</taxon>
        <taxon>Microcoleaceae</taxon>
        <taxon>Planktothrix</taxon>
    </lineage>
</organism>
<keyword evidence="2" id="KW-1185">Reference proteome</keyword>
<name>A0ABR9UJE5_9CYAN</name>
<dbReference type="Pfam" id="PF08852">
    <property type="entry name" value="DUF1822"/>
    <property type="match status" value="1"/>
</dbReference>
<protein>
    <submittedName>
        <fullName evidence="1">DUF1822 family protein</fullName>
    </submittedName>
</protein>
<dbReference type="EMBL" id="JADEWU010000110">
    <property type="protein sequence ID" value="MBE9146586.1"/>
    <property type="molecule type" value="Genomic_DNA"/>
</dbReference>
<gene>
    <name evidence="1" type="ORF">IQ236_25665</name>
</gene>
<evidence type="ECO:0000313" key="1">
    <source>
        <dbReference type="EMBL" id="MBE9146586.1"/>
    </source>
</evidence>
<sequence length="408" mass="46853">MNPNLEQLAIQAQGYPRGSQERRLALKKLIEVIHKQSNQFIRPNSSKYPSHLRSEIFTLAFQRSLIFIYYPDKNIEGYHSELGTVRTWLNVKLDRRFFQEVYQQLMNQKKPCISLPLTSDSNFEDSATPLGKIGNKFNISTVNDIPDLQAYQSNPLMDNQSILEQVIQYLQEDPENIFEKEHISGCPEANFKVIALKHLNREKWADIAEQFDESLQTGTLVGFIQTPTAENISLSEFQSIEHLLDCLEASQPVNLVQSSINLYDWLKGVFTKGWETLEHLNGSSLNLAPVLRTASEPGEEGIKQAKNYDFGLQVGTQSVTMLVNLIPKPEQKIEVRIQVHPIKGEDFLPSDLHLLMLSETDEVLQQVQSREQDSYIQLKRFKCSSGERFKVKLSFEDMSFTEEFTVEY</sequence>
<dbReference type="InterPro" id="IPR014951">
    <property type="entry name" value="DUF1822"/>
</dbReference>
<accession>A0ABR9UJE5</accession>
<evidence type="ECO:0000313" key="2">
    <source>
        <dbReference type="Proteomes" id="UP000640725"/>
    </source>
</evidence>
<dbReference type="Proteomes" id="UP000640725">
    <property type="component" value="Unassembled WGS sequence"/>
</dbReference>